<dbReference type="Pfam" id="PF12796">
    <property type="entry name" value="Ank_2"/>
    <property type="match status" value="2"/>
</dbReference>
<dbReference type="PROSITE" id="PS51257">
    <property type="entry name" value="PROKAR_LIPOPROTEIN"/>
    <property type="match status" value="1"/>
</dbReference>
<dbReference type="EMBL" id="RIAX01000010">
    <property type="protein sequence ID" value="RNF38782.1"/>
    <property type="molecule type" value="Genomic_DNA"/>
</dbReference>
<feature type="repeat" description="ANK" evidence="3">
    <location>
        <begin position="298"/>
        <end position="330"/>
    </location>
</feature>
<feature type="repeat" description="ANK" evidence="3">
    <location>
        <begin position="405"/>
        <end position="437"/>
    </location>
</feature>
<accession>A0A3M8P594</accession>
<gene>
    <name evidence="4" type="ORF">EEX84_13220</name>
</gene>
<keyword evidence="5" id="KW-1185">Reference proteome</keyword>
<dbReference type="PANTHER" id="PTHR24198:SF165">
    <property type="entry name" value="ANKYRIN REPEAT-CONTAINING PROTEIN-RELATED"/>
    <property type="match status" value="1"/>
</dbReference>
<organism evidence="4 5">
    <name type="scientific">Planococcus salinus</name>
    <dbReference type="NCBI Taxonomy" id="1848460"/>
    <lineage>
        <taxon>Bacteria</taxon>
        <taxon>Bacillati</taxon>
        <taxon>Bacillota</taxon>
        <taxon>Bacilli</taxon>
        <taxon>Bacillales</taxon>
        <taxon>Caryophanaceae</taxon>
        <taxon>Planococcus</taxon>
    </lineage>
</organism>
<evidence type="ECO:0000256" key="2">
    <source>
        <dbReference type="ARBA" id="ARBA00023043"/>
    </source>
</evidence>
<dbReference type="Gene3D" id="1.25.40.20">
    <property type="entry name" value="Ankyrin repeat-containing domain"/>
    <property type="match status" value="2"/>
</dbReference>
<dbReference type="Proteomes" id="UP000275473">
    <property type="component" value="Unassembled WGS sequence"/>
</dbReference>
<sequence length="469" mass="52165">MGIFKKFNAGVVAGCVIMLAGCDIEININSSKEAEEKENAGQEMESAKPQKASLEQEISINGIGLYDSVESVEDEFGIPSDEMEEAGSYSYEYQGLGISFGFDKETDEVNAIMVESGIAKTGKGVMLADEYDEVIKRYSAFNVEAFNNRSVVVHDDRHFLAFNFDQDSEVVLFSLMDTKFYEKETGMSLDDFIGEMERISRSPVMGVGQETVEYEQEQPEKFYEVAEEEQEWEAPEEQVTELASSADTTVSYATEVEEMHLYAALIDGKPSRALELLDDYQYDLNYLFSPSGHPSPYFQTTFLHAAAEYSTLEVVQEMVEQGADPDTLNPDGYPVLFTAIRNNKTDIAEHLLDWGADPGYVGYDTSERSMSNSATPLMLAAERGNVPLIEDLVYRGVDVDQQNEVGETALMFAVYHDRLNAAQTLVAFGADTQVRDNTHAHTIFDIPADEWGLSGEMVEWLGSLGSELN</sequence>
<dbReference type="RefSeq" id="WP_123166121.1">
    <property type="nucleotide sequence ID" value="NZ_RIAX01000010.1"/>
</dbReference>
<keyword evidence="1" id="KW-0677">Repeat</keyword>
<keyword evidence="2 3" id="KW-0040">ANK repeat</keyword>
<dbReference type="PANTHER" id="PTHR24198">
    <property type="entry name" value="ANKYRIN REPEAT AND PROTEIN KINASE DOMAIN-CONTAINING PROTEIN"/>
    <property type="match status" value="1"/>
</dbReference>
<dbReference type="PROSITE" id="PS50088">
    <property type="entry name" value="ANK_REPEAT"/>
    <property type="match status" value="3"/>
</dbReference>
<dbReference type="SMART" id="SM00248">
    <property type="entry name" value="ANK"/>
    <property type="match status" value="4"/>
</dbReference>
<evidence type="ECO:0000313" key="5">
    <source>
        <dbReference type="Proteomes" id="UP000275473"/>
    </source>
</evidence>
<dbReference type="SUPFAM" id="SSF48403">
    <property type="entry name" value="Ankyrin repeat"/>
    <property type="match status" value="1"/>
</dbReference>
<evidence type="ECO:0000313" key="4">
    <source>
        <dbReference type="EMBL" id="RNF38782.1"/>
    </source>
</evidence>
<dbReference type="AlphaFoldDB" id="A0A3M8P594"/>
<protein>
    <submittedName>
        <fullName evidence="4">Ankyrin repeat domain-containing protein</fullName>
    </submittedName>
</protein>
<name>A0A3M8P594_9BACL</name>
<dbReference type="InterPro" id="IPR036770">
    <property type="entry name" value="Ankyrin_rpt-contain_sf"/>
</dbReference>
<dbReference type="PROSITE" id="PS50297">
    <property type="entry name" value="ANK_REP_REGION"/>
    <property type="match status" value="3"/>
</dbReference>
<feature type="repeat" description="ANK" evidence="3">
    <location>
        <begin position="372"/>
        <end position="404"/>
    </location>
</feature>
<evidence type="ECO:0000256" key="3">
    <source>
        <dbReference type="PROSITE-ProRule" id="PRU00023"/>
    </source>
</evidence>
<evidence type="ECO:0000256" key="1">
    <source>
        <dbReference type="ARBA" id="ARBA00022737"/>
    </source>
</evidence>
<comment type="caution">
    <text evidence="4">The sequence shown here is derived from an EMBL/GenBank/DDBJ whole genome shotgun (WGS) entry which is preliminary data.</text>
</comment>
<dbReference type="OrthoDB" id="9810445at2"/>
<proteinExistence type="predicted"/>
<reference evidence="4 5" key="1">
    <citation type="journal article" date="2018" name="Int. J. Syst. Evol. Microbiol.">
        <title>Planococcus salinus sp. nov., a moderately halophilic bacterium isolated from a saline-alkali soil.</title>
        <authorList>
            <person name="Gan L."/>
        </authorList>
    </citation>
    <scope>NUCLEOTIDE SEQUENCE [LARGE SCALE GENOMIC DNA]</scope>
    <source>
        <strain evidence="4 5">LCB217</strain>
    </source>
</reference>
<dbReference type="InterPro" id="IPR002110">
    <property type="entry name" value="Ankyrin_rpt"/>
</dbReference>